<proteinExistence type="inferred from homology"/>
<dbReference type="EMBL" id="CAJFCJ010000002">
    <property type="protein sequence ID" value="CAD5112218.1"/>
    <property type="molecule type" value="Genomic_DNA"/>
</dbReference>
<evidence type="ECO:0000256" key="2">
    <source>
        <dbReference type="ARBA" id="ARBA00022980"/>
    </source>
</evidence>
<protein>
    <submittedName>
        <fullName evidence="5">DgyrCDS1451</fullName>
    </submittedName>
</protein>
<dbReference type="GO" id="GO:0005840">
    <property type="term" value="C:ribosome"/>
    <property type="evidence" value="ECO:0007669"/>
    <property type="project" value="UniProtKB-KW"/>
</dbReference>
<evidence type="ECO:0000259" key="4">
    <source>
        <dbReference type="Pfam" id="PF00177"/>
    </source>
</evidence>
<keyword evidence="3" id="KW-0687">Ribonucleoprotein</keyword>
<dbReference type="AlphaFoldDB" id="A0A7I8V7G1"/>
<organism evidence="5 6">
    <name type="scientific">Dimorphilus gyrociliatus</name>
    <dbReference type="NCBI Taxonomy" id="2664684"/>
    <lineage>
        <taxon>Eukaryota</taxon>
        <taxon>Metazoa</taxon>
        <taxon>Spiralia</taxon>
        <taxon>Lophotrochozoa</taxon>
        <taxon>Annelida</taxon>
        <taxon>Polychaeta</taxon>
        <taxon>Polychaeta incertae sedis</taxon>
        <taxon>Dinophilidae</taxon>
        <taxon>Dimorphilus</taxon>
    </lineage>
</organism>
<dbReference type="Pfam" id="PF00177">
    <property type="entry name" value="Ribosomal_S7"/>
    <property type="match status" value="1"/>
</dbReference>
<dbReference type="InterPro" id="IPR036823">
    <property type="entry name" value="Ribosomal_uS7_dom_sf"/>
</dbReference>
<evidence type="ECO:0000256" key="1">
    <source>
        <dbReference type="ARBA" id="ARBA00007151"/>
    </source>
</evidence>
<reference evidence="5 6" key="1">
    <citation type="submission" date="2020-08" db="EMBL/GenBank/DDBJ databases">
        <authorList>
            <person name="Hejnol A."/>
        </authorList>
    </citation>
    <scope>NUCLEOTIDE SEQUENCE [LARGE SCALE GENOMIC DNA]</scope>
</reference>
<dbReference type="Gene3D" id="1.10.455.10">
    <property type="entry name" value="Ribosomal protein S7 domain"/>
    <property type="match status" value="1"/>
</dbReference>
<keyword evidence="6" id="KW-1185">Reference proteome</keyword>
<evidence type="ECO:0000313" key="6">
    <source>
        <dbReference type="Proteomes" id="UP000549394"/>
    </source>
</evidence>
<name>A0A7I8V7G1_9ANNE</name>
<gene>
    <name evidence="5" type="ORF">DGYR_LOCUS1404</name>
</gene>
<dbReference type="InterPro" id="IPR000235">
    <property type="entry name" value="Ribosomal_uS7"/>
</dbReference>
<dbReference type="OrthoDB" id="9972728at2759"/>
<evidence type="ECO:0000256" key="3">
    <source>
        <dbReference type="ARBA" id="ARBA00023274"/>
    </source>
</evidence>
<accession>A0A7I8V7G1</accession>
<dbReference type="CDD" id="cd14870">
    <property type="entry name" value="uS7_Mitochondria_Mammalian"/>
    <property type="match status" value="1"/>
</dbReference>
<dbReference type="InterPro" id="IPR023798">
    <property type="entry name" value="Ribosomal_uS7_dom"/>
</dbReference>
<keyword evidence="2" id="KW-0689">Ribosomal protein</keyword>
<comment type="caution">
    <text evidence="5">The sequence shown here is derived from an EMBL/GenBank/DDBJ whole genome shotgun (WGS) entry which is preliminary data.</text>
</comment>
<comment type="similarity">
    <text evidence="1">Belongs to the universal ribosomal protein uS7 family.</text>
</comment>
<dbReference type="GO" id="GO:0006412">
    <property type="term" value="P:translation"/>
    <property type="evidence" value="ECO:0007669"/>
    <property type="project" value="InterPro"/>
</dbReference>
<dbReference type="GO" id="GO:1990904">
    <property type="term" value="C:ribonucleoprotein complex"/>
    <property type="evidence" value="ECO:0007669"/>
    <property type="project" value="UniProtKB-KW"/>
</dbReference>
<feature type="domain" description="Small ribosomal subunit protein uS7" evidence="4">
    <location>
        <begin position="62"/>
        <end position="221"/>
    </location>
</feature>
<dbReference type="PANTHER" id="PTHR11205">
    <property type="entry name" value="RIBOSOMAL PROTEIN S7"/>
    <property type="match status" value="1"/>
</dbReference>
<sequence>MSIIFKNACLLRQFINPNSLCLTQIRWSRYDVRSNYLEPTIDKKELHSPLSELDERRYRPIKAALDEHNTLLNYDPLIKRFTRHLMKKGNKNLARYVTEMALENVKIIQLKKYHKAETEEEKSRIELNPRKIFSQAVENCKPLLILQKVVRGGVMYEVPIPVMPNYQTYKAFYWLVEAAKEKERNTRIWDSLARELIDASNSEGKAVRKKIELHRTCEANRAYAHYRW</sequence>
<dbReference type="SUPFAM" id="SSF47973">
    <property type="entry name" value="Ribosomal protein S7"/>
    <property type="match status" value="1"/>
</dbReference>
<evidence type="ECO:0000313" key="5">
    <source>
        <dbReference type="EMBL" id="CAD5112218.1"/>
    </source>
</evidence>
<dbReference type="Proteomes" id="UP000549394">
    <property type="component" value="Unassembled WGS sequence"/>
</dbReference>